<evidence type="ECO:0000313" key="3">
    <source>
        <dbReference type="Proteomes" id="UP000274822"/>
    </source>
</evidence>
<dbReference type="EMBL" id="RBNJ01006623">
    <property type="protein sequence ID" value="RUS28440.1"/>
    <property type="molecule type" value="Genomic_DNA"/>
</dbReference>
<keyword evidence="1" id="KW-0812">Transmembrane</keyword>
<evidence type="ECO:0000313" key="2">
    <source>
        <dbReference type="EMBL" id="RUS28440.1"/>
    </source>
</evidence>
<dbReference type="Proteomes" id="UP000274822">
    <property type="component" value="Unassembled WGS sequence"/>
</dbReference>
<keyword evidence="1" id="KW-1133">Transmembrane helix</keyword>
<evidence type="ECO:0000256" key="1">
    <source>
        <dbReference type="SAM" id="Phobius"/>
    </source>
</evidence>
<name>A0A433QF36_9FUNG</name>
<gene>
    <name evidence="2" type="ORF">BC938DRAFT_481891</name>
</gene>
<organism evidence="2 3">
    <name type="scientific">Jimgerdemannia flammicorona</name>
    <dbReference type="NCBI Taxonomy" id="994334"/>
    <lineage>
        <taxon>Eukaryota</taxon>
        <taxon>Fungi</taxon>
        <taxon>Fungi incertae sedis</taxon>
        <taxon>Mucoromycota</taxon>
        <taxon>Mucoromycotina</taxon>
        <taxon>Endogonomycetes</taxon>
        <taxon>Endogonales</taxon>
        <taxon>Endogonaceae</taxon>
        <taxon>Jimgerdemannia</taxon>
    </lineage>
</organism>
<feature type="transmembrane region" description="Helical" evidence="1">
    <location>
        <begin position="87"/>
        <end position="105"/>
    </location>
</feature>
<keyword evidence="1" id="KW-0472">Membrane</keyword>
<comment type="caution">
    <text evidence="2">The sequence shown here is derived from an EMBL/GenBank/DDBJ whole genome shotgun (WGS) entry which is preliminary data.</text>
</comment>
<keyword evidence="3" id="KW-1185">Reference proteome</keyword>
<feature type="non-terminal residue" evidence="2">
    <location>
        <position position="187"/>
    </location>
</feature>
<reference evidence="2 3" key="1">
    <citation type="journal article" date="2018" name="New Phytol.">
        <title>Phylogenomics of Endogonaceae and evolution of mycorrhizas within Mucoromycota.</title>
        <authorList>
            <person name="Chang Y."/>
            <person name="Desiro A."/>
            <person name="Na H."/>
            <person name="Sandor L."/>
            <person name="Lipzen A."/>
            <person name="Clum A."/>
            <person name="Barry K."/>
            <person name="Grigoriev I.V."/>
            <person name="Martin F.M."/>
            <person name="Stajich J.E."/>
            <person name="Smith M.E."/>
            <person name="Bonito G."/>
            <person name="Spatafora J.W."/>
        </authorList>
    </citation>
    <scope>NUCLEOTIDE SEQUENCE [LARGE SCALE GENOMIC DNA]</scope>
    <source>
        <strain evidence="2 3">AD002</strain>
    </source>
</reference>
<protein>
    <submittedName>
        <fullName evidence="2">Uncharacterized protein</fullName>
    </submittedName>
</protein>
<dbReference type="AlphaFoldDB" id="A0A433QF36"/>
<accession>A0A433QF36</accession>
<feature type="transmembrane region" description="Helical" evidence="1">
    <location>
        <begin position="43"/>
        <end position="66"/>
    </location>
</feature>
<proteinExistence type="predicted"/>
<sequence length="187" mass="21512">MDIDLLDSATWIVVGVTGNCWLRNRLFLIVRALIHFHDVDGKVVMGVLWILMLTLTSVSVSIWICSSAEMSTSGLVLTLRCKVETESAPLIALFPFFLFVLIVDFCNVIQQSNTQWEFWIFVWHVEWERERDKRKVQAETTAVEGEVVRDLKGKIEEMARTIGEMQALLRPVRKTLLKPSFIEKVQS</sequence>